<dbReference type="AlphaFoldDB" id="A0A8C6NS93"/>
<dbReference type="InterPro" id="IPR011993">
    <property type="entry name" value="PH-like_dom_sf"/>
</dbReference>
<name>A0A8C6NS93_NOTFU</name>
<reference evidence="2" key="1">
    <citation type="submission" date="2014-08" db="EMBL/GenBank/DDBJ databases">
        <authorList>
            <person name="Senf B."/>
            <person name="Petzold A."/>
            <person name="Downie B.R."/>
            <person name="Koch P."/>
            <person name="Platzer M."/>
        </authorList>
    </citation>
    <scope>NUCLEOTIDE SEQUENCE [LARGE SCALE GENOMIC DNA]</scope>
    <source>
        <strain evidence="2">GRZ</strain>
    </source>
</reference>
<dbReference type="GeneTree" id="ENSGT00390000006729"/>
<reference evidence="2" key="3">
    <citation type="submission" date="2025-09" db="UniProtKB">
        <authorList>
            <consortium name="Ensembl"/>
        </authorList>
    </citation>
    <scope>IDENTIFICATION</scope>
</reference>
<gene>
    <name evidence="2" type="primary">LOC107387878</name>
</gene>
<dbReference type="SUPFAM" id="SSF50729">
    <property type="entry name" value="PH domain-like"/>
    <property type="match status" value="1"/>
</dbReference>
<accession>A0A8C6NS93</accession>
<dbReference type="Gene3D" id="2.30.29.30">
    <property type="entry name" value="Pleckstrin-homology domain (PH domain)/Phosphotyrosine-binding domain (PTB)"/>
    <property type="match status" value="1"/>
</dbReference>
<dbReference type="Proteomes" id="UP000694548">
    <property type="component" value="Chromosome sgr12"/>
</dbReference>
<sequence>MSQQTPFHQNKTKDSLVHLFYKPTISAKEVRAGYLYKSPPQKRLKPEKLWKKRFFVLFKISEHEYHLRYFRSHKERESSIGGIDLTQISLLYASPQHHQRWSWVQKSLKCSPSCVLYIRAAERDYFLVGESRSGHLYFYAFCIIRLQKLMSVTIHGTSPITAFFILFKHRLIDFLVTNLKVRDNSVIPGERQFRVKLIDLKNHLTLTEVDGKPSVSNWTGQPQSVCLFHKGDEIVAINDLHTGSVDEFNTFLNKSIKKEVKMTIVRLRGCQPLHLPNCPCSD</sequence>
<feature type="domain" description="PH" evidence="1">
    <location>
        <begin position="28"/>
        <end position="227"/>
    </location>
</feature>
<organism evidence="2 3">
    <name type="scientific">Nothobranchius furzeri</name>
    <name type="common">Turquoise killifish</name>
    <dbReference type="NCBI Taxonomy" id="105023"/>
    <lineage>
        <taxon>Eukaryota</taxon>
        <taxon>Metazoa</taxon>
        <taxon>Chordata</taxon>
        <taxon>Craniata</taxon>
        <taxon>Vertebrata</taxon>
        <taxon>Euteleostomi</taxon>
        <taxon>Actinopterygii</taxon>
        <taxon>Neopterygii</taxon>
        <taxon>Teleostei</taxon>
        <taxon>Neoteleostei</taxon>
        <taxon>Acanthomorphata</taxon>
        <taxon>Ovalentaria</taxon>
        <taxon>Atherinomorphae</taxon>
        <taxon>Cyprinodontiformes</taxon>
        <taxon>Nothobranchiidae</taxon>
        <taxon>Nothobranchius</taxon>
    </lineage>
</organism>
<reference evidence="2" key="2">
    <citation type="submission" date="2025-08" db="UniProtKB">
        <authorList>
            <consortium name="Ensembl"/>
        </authorList>
    </citation>
    <scope>IDENTIFICATION</scope>
</reference>
<dbReference type="InterPro" id="IPR042986">
    <property type="entry name" value="PLEKHS1"/>
</dbReference>
<dbReference type="InterPro" id="IPR001849">
    <property type="entry name" value="PH_domain"/>
</dbReference>
<evidence type="ECO:0000259" key="1">
    <source>
        <dbReference type="PROSITE" id="PS50003"/>
    </source>
</evidence>
<protein>
    <submittedName>
        <fullName evidence="2">Pleckstrin homology domain containing S1, tandem duplicate 3</fullName>
    </submittedName>
</protein>
<dbReference type="PROSITE" id="PS50003">
    <property type="entry name" value="PH_DOMAIN"/>
    <property type="match status" value="1"/>
</dbReference>
<evidence type="ECO:0000313" key="2">
    <source>
        <dbReference type="Ensembl" id="ENSNFUP00015022006.1"/>
    </source>
</evidence>
<keyword evidence="3" id="KW-1185">Reference proteome</keyword>
<dbReference type="Ensembl" id="ENSNFUT00015023027.1">
    <property type="protein sequence ID" value="ENSNFUP00015022006.1"/>
    <property type="gene ID" value="ENSNFUG00015010648.1"/>
</dbReference>
<evidence type="ECO:0000313" key="3">
    <source>
        <dbReference type="Proteomes" id="UP000694548"/>
    </source>
</evidence>
<dbReference type="PANTHER" id="PTHR47014:SF1">
    <property type="entry name" value="PLECKSTRIN HOMOLOGY DOMAIN-CONTAINING FAMILY S MEMBER 1"/>
    <property type="match status" value="1"/>
</dbReference>
<dbReference type="PANTHER" id="PTHR47014">
    <property type="entry name" value="PLECKSTRIN HOMOLOGY DOMAIN-CONTAINING FAMILY S MEMBER 1"/>
    <property type="match status" value="1"/>
</dbReference>
<proteinExistence type="predicted"/>